<keyword evidence="2" id="KW-0472">Membrane</keyword>
<dbReference type="SUPFAM" id="SSF57997">
    <property type="entry name" value="Tropomyosin"/>
    <property type="match status" value="1"/>
</dbReference>
<gene>
    <name evidence="3" type="ORF">ACFFJC_10695</name>
</gene>
<keyword evidence="2" id="KW-1133">Transmembrane helix</keyword>
<dbReference type="EMBL" id="JBHLWK010000013">
    <property type="protein sequence ID" value="MFC0204741.1"/>
    <property type="molecule type" value="Genomic_DNA"/>
</dbReference>
<dbReference type="Proteomes" id="UP001589798">
    <property type="component" value="Unassembled WGS sequence"/>
</dbReference>
<name>A0ABV6CXI1_9SPHN</name>
<keyword evidence="2" id="KW-0812">Transmembrane</keyword>
<proteinExistence type="predicted"/>
<organism evidence="3 4">
    <name type="scientific">Novosphingobium soli</name>
    <dbReference type="NCBI Taxonomy" id="574956"/>
    <lineage>
        <taxon>Bacteria</taxon>
        <taxon>Pseudomonadati</taxon>
        <taxon>Pseudomonadota</taxon>
        <taxon>Alphaproteobacteria</taxon>
        <taxon>Sphingomonadales</taxon>
        <taxon>Sphingomonadaceae</taxon>
        <taxon>Novosphingobium</taxon>
    </lineage>
</organism>
<evidence type="ECO:0000313" key="3">
    <source>
        <dbReference type="EMBL" id="MFC0204741.1"/>
    </source>
</evidence>
<feature type="coiled-coil region" evidence="1">
    <location>
        <begin position="56"/>
        <end position="111"/>
    </location>
</feature>
<sequence length="131" mass="14547">MTADFFTIIPNWLPGWLGAGFAAGGGFGVIKWAMEFFAGRLDKRQAVLDADTRFVIDQLRAELARVSSRLDHAEGEIQDLRGQLAECQAKHAEAEARAMRLEARQQGYSEARDRAQTILAAERVADRQKGN</sequence>
<evidence type="ECO:0000313" key="4">
    <source>
        <dbReference type="Proteomes" id="UP001589798"/>
    </source>
</evidence>
<evidence type="ECO:0000256" key="1">
    <source>
        <dbReference type="SAM" id="Coils"/>
    </source>
</evidence>
<dbReference type="RefSeq" id="WP_379487502.1">
    <property type="nucleotide sequence ID" value="NZ_JBHLWK010000013.1"/>
</dbReference>
<keyword evidence="1" id="KW-0175">Coiled coil</keyword>
<keyword evidence="4" id="KW-1185">Reference proteome</keyword>
<evidence type="ECO:0000256" key="2">
    <source>
        <dbReference type="SAM" id="Phobius"/>
    </source>
</evidence>
<protein>
    <submittedName>
        <fullName evidence="3">Uncharacterized protein</fullName>
    </submittedName>
</protein>
<reference evidence="3 4" key="1">
    <citation type="submission" date="2024-09" db="EMBL/GenBank/DDBJ databases">
        <authorList>
            <person name="Sun Q."/>
            <person name="Mori K."/>
        </authorList>
    </citation>
    <scope>NUCLEOTIDE SEQUENCE [LARGE SCALE GENOMIC DNA]</scope>
    <source>
        <strain evidence="3 4">CCM 7706</strain>
    </source>
</reference>
<feature type="transmembrane region" description="Helical" evidence="2">
    <location>
        <begin position="12"/>
        <end position="34"/>
    </location>
</feature>
<accession>A0ABV6CXI1</accession>
<comment type="caution">
    <text evidence="3">The sequence shown here is derived from an EMBL/GenBank/DDBJ whole genome shotgun (WGS) entry which is preliminary data.</text>
</comment>